<reference evidence="2 3" key="2">
    <citation type="submission" date="2013-04" db="EMBL/GenBank/DDBJ databases">
        <authorList>
            <person name="Fiebig A."/>
            <person name="Pradella S."/>
            <person name="Wagner-Doebler I."/>
        </authorList>
    </citation>
    <scope>NUCLEOTIDE SEQUENCE [LARGE SCALE GENOMIC DNA]</scope>
    <source>
        <strain evidence="3">DSM 17067 / NCIMB 14079 / DFL-11</strain>
    </source>
</reference>
<dbReference type="AlphaFoldDB" id="A0A5E8GXN4"/>
<organism evidence="2 3">
    <name type="scientific">Roseibium alexandrii (strain DSM 17067 / NCIMB 14079 / DFL-11)</name>
    <name type="common">Labrenzia alexandrii</name>
    <dbReference type="NCBI Taxonomy" id="244592"/>
    <lineage>
        <taxon>Bacteria</taxon>
        <taxon>Pseudomonadati</taxon>
        <taxon>Pseudomonadota</taxon>
        <taxon>Alphaproteobacteria</taxon>
        <taxon>Hyphomicrobiales</taxon>
        <taxon>Stappiaceae</taxon>
        <taxon>Roseibium</taxon>
    </lineage>
</organism>
<dbReference type="Gene3D" id="3.40.980.10">
    <property type="entry name" value="MoaB/Mog-like domain"/>
    <property type="match status" value="1"/>
</dbReference>
<evidence type="ECO:0000259" key="1">
    <source>
        <dbReference type="SMART" id="SM00852"/>
    </source>
</evidence>
<dbReference type="InterPro" id="IPR050101">
    <property type="entry name" value="CinA"/>
</dbReference>
<dbReference type="InterPro" id="IPR036425">
    <property type="entry name" value="MoaB/Mog-like_dom_sf"/>
</dbReference>
<comment type="caution">
    <text evidence="2">The sequence shown here is derived from an EMBL/GenBank/DDBJ whole genome shotgun (WGS) entry which is preliminary data.</text>
</comment>
<accession>A0A5E8GXN4</accession>
<dbReference type="SMART" id="SM00852">
    <property type="entry name" value="MoCF_biosynth"/>
    <property type="match status" value="1"/>
</dbReference>
<protein>
    <submittedName>
        <fullName evidence="2">Putative nucleotide-utilizing protein</fullName>
    </submittedName>
</protein>
<gene>
    <name evidence="2" type="ORF">SADFL11_1414</name>
</gene>
<dbReference type="InterPro" id="IPR001453">
    <property type="entry name" value="MoaB/Mog_dom"/>
</dbReference>
<evidence type="ECO:0000313" key="3">
    <source>
        <dbReference type="Proteomes" id="UP000004703"/>
    </source>
</evidence>
<dbReference type="Pfam" id="PF00994">
    <property type="entry name" value="MoCF_biosynth"/>
    <property type="match status" value="1"/>
</dbReference>
<dbReference type="Pfam" id="PF24102">
    <property type="entry name" value="FLAD1_M"/>
    <property type="match status" value="1"/>
</dbReference>
<sequence>MTADKADDIVTAAFLVIGDEILSGRTKDKNIGFLADYLTALGIDLSEVRIVPDVQAEIVGAVNALRTKYTYVFTSGGIGPTHDDITAEAVAAAFDVPLNLDPRAVAIMEKHYPPGQFTPARQRMARIPEGADLIENKVSKAPGFRIGNVHVMAGVPAIMQAMMDAVAPTLQTGKKMLSETVAANMPESRIAERLAAIQDAHPETLIGSYPKATDGKFTTQIVIRSRDETILAAAAQDVARAVDDLSG</sequence>
<dbReference type="CDD" id="cd00885">
    <property type="entry name" value="cinA"/>
    <property type="match status" value="1"/>
</dbReference>
<dbReference type="PANTHER" id="PTHR13939:SF0">
    <property type="entry name" value="NMN AMIDOHYDROLASE-LIKE PROTEIN YFAY"/>
    <property type="match status" value="1"/>
</dbReference>
<proteinExistence type="predicted"/>
<dbReference type="InterPro" id="IPR056596">
    <property type="entry name" value="FLAD1_M"/>
</dbReference>
<reference evidence="2 3" key="1">
    <citation type="submission" date="2008-01" db="EMBL/GenBank/DDBJ databases">
        <authorList>
            <person name="Wagner-Dobler I."/>
            <person name="Ferriera S."/>
            <person name="Johnson J."/>
            <person name="Kravitz S."/>
            <person name="Beeson K."/>
            <person name="Sutton G."/>
            <person name="Rogers Y.-H."/>
            <person name="Friedman R."/>
            <person name="Frazier M."/>
            <person name="Venter J.C."/>
        </authorList>
    </citation>
    <scope>NUCLEOTIDE SEQUENCE [LARGE SCALE GENOMIC DNA]</scope>
    <source>
        <strain evidence="3">DSM 17067 / NCIMB 14079 / DFL-11</strain>
    </source>
</reference>
<dbReference type="RefSeq" id="WP_040450772.1">
    <property type="nucleotide sequence ID" value="NZ_CM011002.1"/>
</dbReference>
<dbReference type="Proteomes" id="UP000004703">
    <property type="component" value="Chromosome"/>
</dbReference>
<name>A0A5E8GXN4_ROSAD</name>
<evidence type="ECO:0000313" key="2">
    <source>
        <dbReference type="EMBL" id="EEE44127.2"/>
    </source>
</evidence>
<dbReference type="PANTHER" id="PTHR13939">
    <property type="entry name" value="NICOTINAMIDE-NUCLEOTIDE AMIDOHYDROLASE PNCC"/>
    <property type="match status" value="1"/>
</dbReference>
<dbReference type="EMBL" id="ACCU02000001">
    <property type="protein sequence ID" value="EEE44127.2"/>
    <property type="molecule type" value="Genomic_DNA"/>
</dbReference>
<dbReference type="SUPFAM" id="SSF53218">
    <property type="entry name" value="Molybdenum cofactor biosynthesis proteins"/>
    <property type="match status" value="1"/>
</dbReference>
<feature type="domain" description="MoaB/Mog" evidence="1">
    <location>
        <begin position="13"/>
        <end position="173"/>
    </location>
</feature>